<comment type="caution">
    <text evidence="3">The sequence shown here is derived from an EMBL/GenBank/DDBJ whole genome shotgun (WGS) entry which is preliminary data.</text>
</comment>
<dbReference type="InterPro" id="IPR051837">
    <property type="entry name" value="SortingNexin/PXDomain-PKLike"/>
</dbReference>
<comment type="subcellular location">
    <subcellularLocation>
        <location evidence="1">Cytoplasm</location>
    </subcellularLocation>
</comment>
<organism evidence="3 4">
    <name type="scientific">Anisodus acutangulus</name>
    <dbReference type="NCBI Taxonomy" id="402998"/>
    <lineage>
        <taxon>Eukaryota</taxon>
        <taxon>Viridiplantae</taxon>
        <taxon>Streptophyta</taxon>
        <taxon>Embryophyta</taxon>
        <taxon>Tracheophyta</taxon>
        <taxon>Spermatophyta</taxon>
        <taxon>Magnoliopsida</taxon>
        <taxon>eudicotyledons</taxon>
        <taxon>Gunneridae</taxon>
        <taxon>Pentapetalae</taxon>
        <taxon>asterids</taxon>
        <taxon>lamiids</taxon>
        <taxon>Solanales</taxon>
        <taxon>Solanaceae</taxon>
        <taxon>Solanoideae</taxon>
        <taxon>Hyoscyameae</taxon>
        <taxon>Anisodus</taxon>
    </lineage>
</organism>
<evidence type="ECO:0000256" key="2">
    <source>
        <dbReference type="ARBA" id="ARBA00022490"/>
    </source>
</evidence>
<keyword evidence="2" id="KW-0963">Cytoplasm</keyword>
<reference evidence="4" key="1">
    <citation type="journal article" date="2023" name="Proc. Natl. Acad. Sci. U.S.A.">
        <title>Genomic and structural basis for evolution of tropane alkaloid biosynthesis.</title>
        <authorList>
            <person name="Wanga Y.-J."/>
            <person name="Taina T."/>
            <person name="Yua J.-Y."/>
            <person name="Lia J."/>
            <person name="Xua B."/>
            <person name="Chenc J."/>
            <person name="D'Auriad J.C."/>
            <person name="Huanga J.-P."/>
            <person name="Huanga S.-X."/>
        </authorList>
    </citation>
    <scope>NUCLEOTIDE SEQUENCE [LARGE SCALE GENOMIC DNA]</scope>
    <source>
        <strain evidence="4">cv. KIB-2019</strain>
    </source>
</reference>
<name>A0A9Q1LNX5_9SOLA</name>
<evidence type="ECO:0000313" key="4">
    <source>
        <dbReference type="Proteomes" id="UP001152561"/>
    </source>
</evidence>
<evidence type="ECO:0000313" key="3">
    <source>
        <dbReference type="EMBL" id="KAJ8539284.1"/>
    </source>
</evidence>
<dbReference type="PANTHER" id="PTHR22999:SF28">
    <property type="entry name" value="PHOX (PX) DOMAIN-CONTAINING PROTEIN"/>
    <property type="match status" value="1"/>
</dbReference>
<dbReference type="PANTHER" id="PTHR22999">
    <property type="entry name" value="PX SERINE/THREONINE KINASE PXK"/>
    <property type="match status" value="1"/>
</dbReference>
<dbReference type="Proteomes" id="UP001152561">
    <property type="component" value="Unassembled WGS sequence"/>
</dbReference>
<dbReference type="AlphaFoldDB" id="A0A9Q1LNX5"/>
<dbReference type="OrthoDB" id="1729133at2759"/>
<dbReference type="GO" id="GO:0005737">
    <property type="term" value="C:cytoplasm"/>
    <property type="evidence" value="ECO:0007669"/>
    <property type="project" value="UniProtKB-SubCell"/>
</dbReference>
<gene>
    <name evidence="3" type="ORF">K7X08_013536</name>
</gene>
<keyword evidence="4" id="KW-1185">Reference proteome</keyword>
<evidence type="ECO:0000256" key="1">
    <source>
        <dbReference type="ARBA" id="ARBA00004496"/>
    </source>
</evidence>
<dbReference type="EMBL" id="JAJAGQ010000016">
    <property type="protein sequence ID" value="KAJ8539284.1"/>
    <property type="molecule type" value="Genomic_DNA"/>
</dbReference>
<accession>A0A9Q1LNX5</accession>
<sequence>MVDGSGGKHSVWRNRFYNWEWAMHLMIEKIQRLRRSSVVAAGIQHVEQILWPDDKAPAAVVGLVGHKEYEQCAKDLYYFIQSSVCMKQLVLDLLELLLLSAFPELTSVFNTLHEEKFGELIID</sequence>
<protein>
    <submittedName>
        <fullName evidence="3">Uncharacterized protein</fullName>
    </submittedName>
</protein>
<proteinExistence type="predicted"/>